<keyword evidence="3" id="KW-0813">Transport</keyword>
<dbReference type="GO" id="GO:0015562">
    <property type="term" value="F:efflux transmembrane transporter activity"/>
    <property type="evidence" value="ECO:0007669"/>
    <property type="project" value="InterPro"/>
</dbReference>
<dbReference type="Proteomes" id="UP000320672">
    <property type="component" value="Chromosome"/>
</dbReference>
<dbReference type="Pfam" id="PF02321">
    <property type="entry name" value="OEP"/>
    <property type="match status" value="1"/>
</dbReference>
<evidence type="ECO:0000256" key="4">
    <source>
        <dbReference type="ARBA" id="ARBA00022452"/>
    </source>
</evidence>
<evidence type="ECO:0000256" key="5">
    <source>
        <dbReference type="ARBA" id="ARBA00022692"/>
    </source>
</evidence>
<proteinExistence type="inferred from homology"/>
<keyword evidence="7" id="KW-0998">Cell outer membrane</keyword>
<reference evidence="8 9" key="1">
    <citation type="submission" date="2019-02" db="EMBL/GenBank/DDBJ databases">
        <title>Deep-cultivation of Planctomycetes and their phenomic and genomic characterization uncovers novel biology.</title>
        <authorList>
            <person name="Wiegand S."/>
            <person name="Jogler M."/>
            <person name="Boedeker C."/>
            <person name="Pinto D."/>
            <person name="Vollmers J."/>
            <person name="Rivas-Marin E."/>
            <person name="Kohn T."/>
            <person name="Peeters S.H."/>
            <person name="Heuer A."/>
            <person name="Rast P."/>
            <person name="Oberbeckmann S."/>
            <person name="Bunk B."/>
            <person name="Jeske O."/>
            <person name="Meyerdierks A."/>
            <person name="Storesund J.E."/>
            <person name="Kallscheuer N."/>
            <person name="Luecker S."/>
            <person name="Lage O.M."/>
            <person name="Pohl T."/>
            <person name="Merkel B.J."/>
            <person name="Hornburger P."/>
            <person name="Mueller R.-W."/>
            <person name="Bruemmer F."/>
            <person name="Labrenz M."/>
            <person name="Spormann A.M."/>
            <person name="Op den Camp H."/>
            <person name="Overmann J."/>
            <person name="Amann R."/>
            <person name="Jetten M.S.M."/>
            <person name="Mascher T."/>
            <person name="Medema M.H."/>
            <person name="Devos D.P."/>
            <person name="Kaster A.-K."/>
            <person name="Ovreas L."/>
            <person name="Rohde M."/>
            <person name="Galperin M.Y."/>
            <person name="Jogler C."/>
        </authorList>
    </citation>
    <scope>NUCLEOTIDE SEQUENCE [LARGE SCALE GENOMIC DNA]</scope>
    <source>
        <strain evidence="8 9">FF011L</strain>
    </source>
</reference>
<evidence type="ECO:0000256" key="2">
    <source>
        <dbReference type="ARBA" id="ARBA00007613"/>
    </source>
</evidence>
<keyword evidence="9" id="KW-1185">Reference proteome</keyword>
<name>A0A517MID5_9BACT</name>
<dbReference type="KEGG" id="rml:FF011L_34100"/>
<organism evidence="8 9">
    <name type="scientific">Roseimaritima multifibrata</name>
    <dbReference type="NCBI Taxonomy" id="1930274"/>
    <lineage>
        <taxon>Bacteria</taxon>
        <taxon>Pseudomonadati</taxon>
        <taxon>Planctomycetota</taxon>
        <taxon>Planctomycetia</taxon>
        <taxon>Pirellulales</taxon>
        <taxon>Pirellulaceae</taxon>
        <taxon>Roseimaritima</taxon>
    </lineage>
</organism>
<dbReference type="EMBL" id="CP036262">
    <property type="protein sequence ID" value="QDS94630.1"/>
    <property type="molecule type" value="Genomic_DNA"/>
</dbReference>
<dbReference type="Gene3D" id="1.20.1600.10">
    <property type="entry name" value="Outer membrane efflux proteins (OEP)"/>
    <property type="match status" value="1"/>
</dbReference>
<accession>A0A517MID5</accession>
<evidence type="ECO:0000256" key="6">
    <source>
        <dbReference type="ARBA" id="ARBA00023136"/>
    </source>
</evidence>
<dbReference type="SUPFAM" id="SSF56954">
    <property type="entry name" value="Outer membrane efflux proteins (OEP)"/>
    <property type="match status" value="1"/>
</dbReference>
<dbReference type="GO" id="GO:1990281">
    <property type="term" value="C:efflux pump complex"/>
    <property type="evidence" value="ECO:0007669"/>
    <property type="project" value="TreeGrafter"/>
</dbReference>
<keyword evidence="5" id="KW-0812">Transmembrane</keyword>
<dbReference type="RefSeq" id="WP_246109446.1">
    <property type="nucleotide sequence ID" value="NZ_CP036262.1"/>
</dbReference>
<keyword evidence="6" id="KW-0472">Membrane</keyword>
<evidence type="ECO:0000256" key="1">
    <source>
        <dbReference type="ARBA" id="ARBA00004442"/>
    </source>
</evidence>
<dbReference type="InterPro" id="IPR051906">
    <property type="entry name" value="TolC-like"/>
</dbReference>
<keyword evidence="4" id="KW-1134">Transmembrane beta strand</keyword>
<sequence>MSHRAITLTLIAMVMVSSHGCRNSSPSQAFQQGYTPSNLVAYPTGKSGAIEDGSETDQGSDVATVAHLQESVQRSPPTADEFDQLTAWPLSLDEAVQMALSNSEVMRDHGARVLTYPDMVRTTLDPELLRSDPNLGIDACLSAFDTQIQSGFAWNGNGNSVNSAFSNGQFGVFSQPETIAKLGVGRILHSGTNVSVGGMGGYDENLAGGPYAAYGAEVRHPLMRGSGAEFNDIAGPMAKSGVYRGVRIAQIDLHQAKLEVEQAVSELVRDVSIVYWELFFAHQNLAAKRTALENARQAWQLEQQRVEQAVSPPDVEALARQQYYSAEAAVRNAICGTNPGQTGVYSVELKLRTLLALPACDDRLIQPVGPPLRAPLRFDWQESDSLALGSRIELRKQQAIIDKRILEIKAAKNLRLPQLDLIAQYRRLADNPPSDTELFGSALQGWQLGVDYSRPVMNRRENAAVRHAQLQLKREQAIAAEQRRQITAQLRTTFIDLDRAFGTMNSMEQSRDASRIRLAAQSQRHAEGDVRVEDVLEAQIRATKAETEFQRSLVDYNLAFIKVHYARGTLLQAMGVGFGPPTIDEYQFSLNSASVFAQPENLENNVSGTRIASPSATQQSPTLR</sequence>
<dbReference type="InterPro" id="IPR003423">
    <property type="entry name" value="OMP_efflux"/>
</dbReference>
<evidence type="ECO:0000313" key="8">
    <source>
        <dbReference type="EMBL" id="QDS94630.1"/>
    </source>
</evidence>
<dbReference type="GO" id="GO:0009279">
    <property type="term" value="C:cell outer membrane"/>
    <property type="evidence" value="ECO:0007669"/>
    <property type="project" value="UniProtKB-SubCell"/>
</dbReference>
<evidence type="ECO:0000256" key="7">
    <source>
        <dbReference type="ARBA" id="ARBA00023237"/>
    </source>
</evidence>
<dbReference type="GO" id="GO:0015288">
    <property type="term" value="F:porin activity"/>
    <property type="evidence" value="ECO:0007669"/>
    <property type="project" value="TreeGrafter"/>
</dbReference>
<gene>
    <name evidence="8" type="ORF">FF011L_34100</name>
</gene>
<evidence type="ECO:0000313" key="9">
    <source>
        <dbReference type="Proteomes" id="UP000320672"/>
    </source>
</evidence>
<dbReference type="PANTHER" id="PTHR30026">
    <property type="entry name" value="OUTER MEMBRANE PROTEIN TOLC"/>
    <property type="match status" value="1"/>
</dbReference>
<comment type="subcellular location">
    <subcellularLocation>
        <location evidence="1">Cell outer membrane</location>
    </subcellularLocation>
</comment>
<protein>
    <submittedName>
        <fullName evidence="8">Outer membrane efflux protein</fullName>
    </submittedName>
</protein>
<dbReference type="AlphaFoldDB" id="A0A517MID5"/>
<dbReference type="PANTHER" id="PTHR30026:SF23">
    <property type="entry name" value="TO APRF-PUTATIVE OUTER MEMBRANE EFFLUX PROTEIN OR SECRETED ALKALINE PHOSPHATASE-RELATED"/>
    <property type="match status" value="1"/>
</dbReference>
<evidence type="ECO:0000256" key="3">
    <source>
        <dbReference type="ARBA" id="ARBA00022448"/>
    </source>
</evidence>
<comment type="similarity">
    <text evidence="2">Belongs to the outer membrane factor (OMF) (TC 1.B.17) family.</text>
</comment>